<evidence type="ECO:0000259" key="1">
    <source>
        <dbReference type="Pfam" id="PF20150"/>
    </source>
</evidence>
<keyword evidence="3" id="KW-1185">Reference proteome</keyword>
<dbReference type="OrthoDB" id="3546385at2759"/>
<dbReference type="AlphaFoldDB" id="A0A553ICZ7"/>
<dbReference type="Pfam" id="PF20150">
    <property type="entry name" value="2EXR"/>
    <property type="match status" value="1"/>
</dbReference>
<dbReference type="Proteomes" id="UP000319160">
    <property type="component" value="Unassembled WGS sequence"/>
</dbReference>
<evidence type="ECO:0000313" key="2">
    <source>
        <dbReference type="EMBL" id="TRX98070.1"/>
    </source>
</evidence>
<feature type="domain" description="2EXR" evidence="1">
    <location>
        <begin position="5"/>
        <end position="123"/>
    </location>
</feature>
<gene>
    <name evidence="2" type="ORF">FHL15_001280</name>
</gene>
<protein>
    <recommendedName>
        <fullName evidence="1">2EXR domain-containing protein</fullName>
    </recommendedName>
</protein>
<comment type="caution">
    <text evidence="2">The sequence shown here is derived from an EMBL/GenBank/DDBJ whole genome shotgun (WGS) entry which is preliminary data.</text>
</comment>
<name>A0A553ICZ7_9PEZI</name>
<dbReference type="STRING" id="2512241.A0A553ICZ7"/>
<dbReference type="EMBL" id="VFLP01000004">
    <property type="protein sequence ID" value="TRX98070.1"/>
    <property type="molecule type" value="Genomic_DNA"/>
</dbReference>
<reference evidence="3" key="1">
    <citation type="submission" date="2019-06" db="EMBL/GenBank/DDBJ databases">
        <title>Draft genome sequence of the griseofulvin-producing fungus Xylaria cubensis strain G536.</title>
        <authorList>
            <person name="Mead M.E."/>
            <person name="Raja H.A."/>
            <person name="Steenwyk J.L."/>
            <person name="Knowles S.L."/>
            <person name="Oberlies N.H."/>
            <person name="Rokas A."/>
        </authorList>
    </citation>
    <scope>NUCLEOTIDE SEQUENCE [LARGE SCALE GENOMIC DNA]</scope>
    <source>
        <strain evidence="3">G536</strain>
    </source>
</reference>
<organism evidence="2 3">
    <name type="scientific">Xylaria flabelliformis</name>
    <dbReference type="NCBI Taxonomy" id="2512241"/>
    <lineage>
        <taxon>Eukaryota</taxon>
        <taxon>Fungi</taxon>
        <taxon>Dikarya</taxon>
        <taxon>Ascomycota</taxon>
        <taxon>Pezizomycotina</taxon>
        <taxon>Sordariomycetes</taxon>
        <taxon>Xylariomycetidae</taxon>
        <taxon>Xylariales</taxon>
        <taxon>Xylariaceae</taxon>
        <taxon>Xylaria</taxon>
    </lineage>
</organism>
<proteinExistence type="predicted"/>
<accession>A0A553ICZ7</accession>
<evidence type="ECO:0000313" key="3">
    <source>
        <dbReference type="Proteomes" id="UP000319160"/>
    </source>
</evidence>
<dbReference type="InterPro" id="IPR045518">
    <property type="entry name" value="2EXR"/>
</dbReference>
<sequence>MTATFPLFPKLPPELRNTIWHAALPHSMRPGLFPYRAGCWCPRWLLPSEAGYDPINAENNLAFEVRYSLLNKARVHVPMAFVNTDARGIAIAWTREQSSQVCYSSEGDHRGFFRSFDPDLDVVYVAPHQWDRFLSEPLNRQFESDLVGKFVDVRSGFERIGVSEALLRDAEHSLSELFDWYFGLQTLYIIMDAPSDLDLDSMENDTIQGLIWELDRSQRVASWTGSDWEFYHTFDDGQGDSRLRESIELASSGLREGLLGMNIKTFEIHITIAVRN</sequence>